<evidence type="ECO:0000259" key="5">
    <source>
        <dbReference type="PROSITE" id="PS50931"/>
    </source>
</evidence>
<dbReference type="Pfam" id="PF00126">
    <property type="entry name" value="HTH_1"/>
    <property type="match status" value="1"/>
</dbReference>
<dbReference type="GO" id="GO:0003700">
    <property type="term" value="F:DNA-binding transcription factor activity"/>
    <property type="evidence" value="ECO:0007669"/>
    <property type="project" value="InterPro"/>
</dbReference>
<comment type="caution">
    <text evidence="6">The sequence shown here is derived from an EMBL/GenBank/DDBJ whole genome shotgun (WGS) entry which is preliminary data.</text>
</comment>
<dbReference type="Gene3D" id="1.10.10.10">
    <property type="entry name" value="Winged helix-like DNA-binding domain superfamily/Winged helix DNA-binding domain"/>
    <property type="match status" value="1"/>
</dbReference>
<dbReference type="AlphaFoldDB" id="A0A0R2AA84"/>
<dbReference type="Proteomes" id="UP000051008">
    <property type="component" value="Unassembled WGS sequence"/>
</dbReference>
<evidence type="ECO:0000313" key="7">
    <source>
        <dbReference type="Proteomes" id="UP000051008"/>
    </source>
</evidence>
<keyword evidence="3" id="KW-0238">DNA-binding</keyword>
<dbReference type="SUPFAM" id="SSF53850">
    <property type="entry name" value="Periplasmic binding protein-like II"/>
    <property type="match status" value="1"/>
</dbReference>
<evidence type="ECO:0000256" key="1">
    <source>
        <dbReference type="ARBA" id="ARBA00009437"/>
    </source>
</evidence>
<comment type="similarity">
    <text evidence="1">Belongs to the LysR transcriptional regulatory family.</text>
</comment>
<evidence type="ECO:0000256" key="2">
    <source>
        <dbReference type="ARBA" id="ARBA00023015"/>
    </source>
</evidence>
<dbReference type="EMBL" id="AYYP01000057">
    <property type="protein sequence ID" value="KRM63743.1"/>
    <property type="molecule type" value="Genomic_DNA"/>
</dbReference>
<dbReference type="PATRIC" id="fig|1423718.3.peg.213"/>
<dbReference type="Pfam" id="PF03466">
    <property type="entry name" value="LysR_substrate"/>
    <property type="match status" value="1"/>
</dbReference>
<sequence length="291" mass="33097">MDIRLLTYYLKVAQVGNITKAAQQLHITQPTLSRQLTKLEEEVGAQLLTRSQHHLALTEAGVTFERRAKQILSLLATTKKELQTQQNDLAGLLKIGCVESKLSLEVANWLQAFQAKHPQVQFEFYDADGDDLKEKLDTHYLDFAFLIEPVETAKYNFLTLPYYDQWGIIVNKSHPLAKQKSFSLGDLKDEKLILPRRNIVKAEIDSWLAPLQALSPKFFINLPSNANFLVLNHNYCALGIEGILTLNAHPDLRFIPFAPSHHSGHVLAWRKNNHLGSLEQHFLAYIQALIK</sequence>
<gene>
    <name evidence="6" type="ORF">FC14_GL000200</name>
</gene>
<evidence type="ECO:0000313" key="6">
    <source>
        <dbReference type="EMBL" id="KRM63743.1"/>
    </source>
</evidence>
<dbReference type="InterPro" id="IPR000847">
    <property type="entry name" value="LysR_HTH_N"/>
</dbReference>
<dbReference type="CDD" id="cd05466">
    <property type="entry name" value="PBP2_LTTR_substrate"/>
    <property type="match status" value="1"/>
</dbReference>
<dbReference type="FunFam" id="1.10.10.10:FF:000001">
    <property type="entry name" value="LysR family transcriptional regulator"/>
    <property type="match status" value="1"/>
</dbReference>
<dbReference type="RefSeq" id="WP_056976914.1">
    <property type="nucleotide sequence ID" value="NZ_AYYP01000057.1"/>
</dbReference>
<dbReference type="InterPro" id="IPR050950">
    <property type="entry name" value="HTH-type_LysR_regulators"/>
</dbReference>
<dbReference type="InterPro" id="IPR036388">
    <property type="entry name" value="WH-like_DNA-bd_sf"/>
</dbReference>
<dbReference type="PROSITE" id="PS50931">
    <property type="entry name" value="HTH_LYSR"/>
    <property type="match status" value="1"/>
</dbReference>
<feature type="domain" description="HTH lysR-type" evidence="5">
    <location>
        <begin position="1"/>
        <end position="58"/>
    </location>
</feature>
<dbReference type="OrthoDB" id="9803735at2"/>
<dbReference type="PANTHER" id="PTHR30419:SF8">
    <property type="entry name" value="NITROGEN ASSIMILATION TRANSCRIPTIONAL ACTIVATOR-RELATED"/>
    <property type="match status" value="1"/>
</dbReference>
<keyword evidence="2" id="KW-0805">Transcription regulation</keyword>
<dbReference type="SUPFAM" id="SSF46785">
    <property type="entry name" value="Winged helix' DNA-binding domain"/>
    <property type="match status" value="1"/>
</dbReference>
<dbReference type="InterPro" id="IPR036390">
    <property type="entry name" value="WH_DNA-bd_sf"/>
</dbReference>
<dbReference type="GO" id="GO:0003677">
    <property type="term" value="F:DNA binding"/>
    <property type="evidence" value="ECO:0007669"/>
    <property type="project" value="UniProtKB-KW"/>
</dbReference>
<dbReference type="Gene3D" id="3.40.190.290">
    <property type="match status" value="1"/>
</dbReference>
<accession>A0A0R2AA84</accession>
<keyword evidence="7" id="KW-1185">Reference proteome</keyword>
<keyword evidence="4" id="KW-0804">Transcription</keyword>
<evidence type="ECO:0000256" key="4">
    <source>
        <dbReference type="ARBA" id="ARBA00023163"/>
    </source>
</evidence>
<dbReference type="InterPro" id="IPR005119">
    <property type="entry name" value="LysR_subst-bd"/>
</dbReference>
<name>A0A0R2AA84_9LACO</name>
<reference evidence="6 7" key="1">
    <citation type="journal article" date="2015" name="Genome Announc.">
        <title>Expanding the biotechnology potential of lactobacilli through comparative genomics of 213 strains and associated genera.</title>
        <authorList>
            <person name="Sun Z."/>
            <person name="Harris H.M."/>
            <person name="McCann A."/>
            <person name="Guo C."/>
            <person name="Argimon S."/>
            <person name="Zhang W."/>
            <person name="Yang X."/>
            <person name="Jeffery I.B."/>
            <person name="Cooney J.C."/>
            <person name="Kagawa T.F."/>
            <person name="Liu W."/>
            <person name="Song Y."/>
            <person name="Salvetti E."/>
            <person name="Wrobel A."/>
            <person name="Rasinkangas P."/>
            <person name="Parkhill J."/>
            <person name="Rea M.C."/>
            <person name="O'Sullivan O."/>
            <person name="Ritari J."/>
            <person name="Douillard F.P."/>
            <person name="Paul Ross R."/>
            <person name="Yang R."/>
            <person name="Briner A.E."/>
            <person name="Felis G.E."/>
            <person name="de Vos W.M."/>
            <person name="Barrangou R."/>
            <person name="Klaenhammer T.R."/>
            <person name="Caufield P.W."/>
            <person name="Cui Y."/>
            <person name="Zhang H."/>
            <person name="O'Toole P.W."/>
        </authorList>
    </citation>
    <scope>NUCLEOTIDE SEQUENCE [LARGE SCALE GENOMIC DNA]</scope>
    <source>
        <strain evidence="6 7">DSM 20509</strain>
    </source>
</reference>
<dbReference type="GO" id="GO:0005829">
    <property type="term" value="C:cytosol"/>
    <property type="evidence" value="ECO:0007669"/>
    <property type="project" value="TreeGrafter"/>
</dbReference>
<proteinExistence type="inferred from homology"/>
<evidence type="ECO:0000256" key="3">
    <source>
        <dbReference type="ARBA" id="ARBA00023125"/>
    </source>
</evidence>
<organism evidence="6 7">
    <name type="scientific">Ligilactobacillus agilis DSM 20509</name>
    <dbReference type="NCBI Taxonomy" id="1423718"/>
    <lineage>
        <taxon>Bacteria</taxon>
        <taxon>Bacillati</taxon>
        <taxon>Bacillota</taxon>
        <taxon>Bacilli</taxon>
        <taxon>Lactobacillales</taxon>
        <taxon>Lactobacillaceae</taxon>
        <taxon>Ligilactobacillus</taxon>
    </lineage>
</organism>
<dbReference type="PANTHER" id="PTHR30419">
    <property type="entry name" value="HTH-TYPE TRANSCRIPTIONAL REGULATOR YBHD"/>
    <property type="match status" value="1"/>
</dbReference>
<protein>
    <submittedName>
        <fullName evidence="6">LysR family transcriptional regulator</fullName>
    </submittedName>
</protein>
<dbReference type="PRINTS" id="PR00039">
    <property type="entry name" value="HTHLYSR"/>
</dbReference>